<protein>
    <recommendedName>
        <fullName evidence="5">NAC domain-containing protein</fullName>
    </recommendedName>
</protein>
<dbReference type="AlphaFoldDB" id="A0A9D5C4K6"/>
<evidence type="ECO:0000259" key="5">
    <source>
        <dbReference type="PROSITE" id="PS51005"/>
    </source>
</evidence>
<reference evidence="6" key="2">
    <citation type="journal article" date="2022" name="Hortic Res">
        <title>The genome of Dioscorea zingiberensis sheds light on the biosynthesis, origin and evolution of the medicinally important diosgenin saponins.</title>
        <authorList>
            <person name="Li Y."/>
            <person name="Tan C."/>
            <person name="Li Z."/>
            <person name="Guo J."/>
            <person name="Li S."/>
            <person name="Chen X."/>
            <person name="Wang C."/>
            <person name="Dai X."/>
            <person name="Yang H."/>
            <person name="Song W."/>
            <person name="Hou L."/>
            <person name="Xu J."/>
            <person name="Tong Z."/>
            <person name="Xu A."/>
            <person name="Yuan X."/>
            <person name="Wang W."/>
            <person name="Yang Q."/>
            <person name="Chen L."/>
            <person name="Sun Z."/>
            <person name="Wang K."/>
            <person name="Pan B."/>
            <person name="Chen J."/>
            <person name="Bao Y."/>
            <person name="Liu F."/>
            <person name="Qi X."/>
            <person name="Gang D.R."/>
            <person name="Wen J."/>
            <person name="Li J."/>
        </authorList>
    </citation>
    <scope>NUCLEOTIDE SEQUENCE</scope>
    <source>
        <strain evidence="6">Dzin_1.0</strain>
    </source>
</reference>
<evidence type="ECO:0000256" key="4">
    <source>
        <dbReference type="ARBA" id="ARBA00023242"/>
    </source>
</evidence>
<evidence type="ECO:0000256" key="1">
    <source>
        <dbReference type="ARBA" id="ARBA00023015"/>
    </source>
</evidence>
<dbReference type="PANTHER" id="PTHR31719:SF94">
    <property type="entry name" value="PROTEIN ATAF2"/>
    <property type="match status" value="1"/>
</dbReference>
<keyword evidence="2" id="KW-0238">DNA-binding</keyword>
<evidence type="ECO:0000313" key="6">
    <source>
        <dbReference type="EMBL" id="KAJ0966442.1"/>
    </source>
</evidence>
<dbReference type="InterPro" id="IPR003441">
    <property type="entry name" value="NAC-dom"/>
</dbReference>
<keyword evidence="7" id="KW-1185">Reference proteome</keyword>
<comment type="caution">
    <text evidence="6">The sequence shown here is derived from an EMBL/GenBank/DDBJ whole genome shotgun (WGS) entry which is preliminary data.</text>
</comment>
<gene>
    <name evidence="6" type="ORF">J5N97_027580</name>
</gene>
<dbReference type="GO" id="GO:0003677">
    <property type="term" value="F:DNA binding"/>
    <property type="evidence" value="ECO:0007669"/>
    <property type="project" value="UniProtKB-KW"/>
</dbReference>
<dbReference type="EMBL" id="JAGGNH010000008">
    <property type="protein sequence ID" value="KAJ0966442.1"/>
    <property type="molecule type" value="Genomic_DNA"/>
</dbReference>
<dbReference type="GO" id="GO:0006355">
    <property type="term" value="P:regulation of DNA-templated transcription"/>
    <property type="evidence" value="ECO:0007669"/>
    <property type="project" value="InterPro"/>
</dbReference>
<keyword evidence="1" id="KW-0805">Transcription regulation</keyword>
<dbReference type="PROSITE" id="PS51005">
    <property type="entry name" value="NAC"/>
    <property type="match status" value="1"/>
</dbReference>
<sequence length="341" mass="38430">MFEGSPVFIHGLYFIPSDEELMREYLLKKFRGEEFHPNVIEEYNVYSTEPWNLPRNLMHSKDGKVYYFSEAKRSNLGSRRLSRLAGNGFVIVQSTELVLCSIQESGRGEETSSITKGNSNSHLLGCNEALVNSDMNVDHGQEERSLPNIVCIDGYHTTKTEPLRITRSNCNGEYGPEIALRALKRSRLEKEGFLLGGTSTEAVGINNNNFNGDFMISAEENVLLNGGQTTYHSSMCPPFLAQYMNSVGTHQVSCMESLEPNFIYAPFTDTTSTVTPTATREDEAHAIEMLQYSSQQQQQQQQQQFVGNEHVISMDMAINFTSRVGMNFNSLRRSAQTKRKI</sequence>
<feature type="domain" description="NAC" evidence="5">
    <location>
        <begin position="8"/>
        <end position="156"/>
    </location>
</feature>
<evidence type="ECO:0000256" key="3">
    <source>
        <dbReference type="ARBA" id="ARBA00023163"/>
    </source>
</evidence>
<dbReference type="Proteomes" id="UP001085076">
    <property type="component" value="Miscellaneous, Linkage group lg08"/>
</dbReference>
<keyword evidence="4" id="KW-0539">Nucleus</keyword>
<evidence type="ECO:0000256" key="2">
    <source>
        <dbReference type="ARBA" id="ARBA00023125"/>
    </source>
</evidence>
<dbReference type="OrthoDB" id="1429682at2759"/>
<dbReference type="PANTHER" id="PTHR31719">
    <property type="entry name" value="NAC TRANSCRIPTION FACTOR 56"/>
    <property type="match status" value="1"/>
</dbReference>
<dbReference type="Gene3D" id="2.170.150.80">
    <property type="entry name" value="NAC domain"/>
    <property type="match status" value="1"/>
</dbReference>
<accession>A0A9D5C4K6</accession>
<name>A0A9D5C4K6_9LILI</name>
<proteinExistence type="predicted"/>
<evidence type="ECO:0000313" key="7">
    <source>
        <dbReference type="Proteomes" id="UP001085076"/>
    </source>
</evidence>
<dbReference type="InterPro" id="IPR036093">
    <property type="entry name" value="NAC_dom_sf"/>
</dbReference>
<dbReference type="Pfam" id="PF02365">
    <property type="entry name" value="NAM"/>
    <property type="match status" value="1"/>
</dbReference>
<keyword evidence="3" id="KW-0804">Transcription</keyword>
<organism evidence="6 7">
    <name type="scientific">Dioscorea zingiberensis</name>
    <dbReference type="NCBI Taxonomy" id="325984"/>
    <lineage>
        <taxon>Eukaryota</taxon>
        <taxon>Viridiplantae</taxon>
        <taxon>Streptophyta</taxon>
        <taxon>Embryophyta</taxon>
        <taxon>Tracheophyta</taxon>
        <taxon>Spermatophyta</taxon>
        <taxon>Magnoliopsida</taxon>
        <taxon>Liliopsida</taxon>
        <taxon>Dioscoreales</taxon>
        <taxon>Dioscoreaceae</taxon>
        <taxon>Dioscorea</taxon>
    </lineage>
</organism>
<dbReference type="SUPFAM" id="SSF101941">
    <property type="entry name" value="NAC domain"/>
    <property type="match status" value="1"/>
</dbReference>
<reference evidence="6" key="1">
    <citation type="submission" date="2021-03" db="EMBL/GenBank/DDBJ databases">
        <authorList>
            <person name="Li Z."/>
            <person name="Yang C."/>
        </authorList>
    </citation>
    <scope>NUCLEOTIDE SEQUENCE</scope>
    <source>
        <strain evidence="6">Dzin_1.0</strain>
        <tissue evidence="6">Leaf</tissue>
    </source>
</reference>